<dbReference type="PANTHER" id="PTHR43035">
    <property type="entry name" value="FATTY ACID REPRESSION MUTANT PROTEIN 2-RELATED"/>
    <property type="match status" value="1"/>
</dbReference>
<evidence type="ECO:0000259" key="1">
    <source>
        <dbReference type="Pfam" id="PF00881"/>
    </source>
</evidence>
<dbReference type="OrthoDB" id="9810617at2"/>
<dbReference type="InterPro" id="IPR029479">
    <property type="entry name" value="Nitroreductase"/>
</dbReference>
<dbReference type="STRING" id="371602.SAMN04487984_0141"/>
<dbReference type="PANTHER" id="PTHR43035:SF1">
    <property type="entry name" value="FATTY ACID REPRESSION MUTANT PROTEIN 2-RELATED"/>
    <property type="match status" value="1"/>
</dbReference>
<feature type="domain" description="Nitroreductase" evidence="1">
    <location>
        <begin position="8"/>
        <end position="176"/>
    </location>
</feature>
<dbReference type="GO" id="GO:0034599">
    <property type="term" value="P:cellular response to oxidative stress"/>
    <property type="evidence" value="ECO:0007669"/>
    <property type="project" value="InterPro"/>
</dbReference>
<name>A0A1W1Y2D0_9LACT</name>
<dbReference type="Proteomes" id="UP000243884">
    <property type="component" value="Unassembled WGS sequence"/>
</dbReference>
<dbReference type="SUPFAM" id="SSF55469">
    <property type="entry name" value="FMN-dependent nitroreductase-like"/>
    <property type="match status" value="1"/>
</dbReference>
<protein>
    <recommendedName>
        <fullName evidence="1">Nitroreductase domain-containing protein</fullName>
    </recommendedName>
</protein>
<reference evidence="3" key="1">
    <citation type="submission" date="2017-04" db="EMBL/GenBank/DDBJ databases">
        <authorList>
            <person name="Varghese N."/>
            <person name="Submissions S."/>
        </authorList>
    </citation>
    <scope>NUCLEOTIDE SEQUENCE [LARGE SCALE GENOMIC DNA]</scope>
    <source>
        <strain evidence="3">DSM 21500</strain>
    </source>
</reference>
<dbReference type="AlphaFoldDB" id="A0A1W1Y2D0"/>
<accession>A0A1W1Y2D0</accession>
<dbReference type="InterPro" id="IPR000415">
    <property type="entry name" value="Nitroreductase-like"/>
</dbReference>
<gene>
    <name evidence="2" type="ORF">SAMN04487984_0141</name>
</gene>
<dbReference type="Pfam" id="PF00881">
    <property type="entry name" value="Nitroreductase"/>
    <property type="match status" value="1"/>
</dbReference>
<dbReference type="GO" id="GO:0016491">
    <property type="term" value="F:oxidoreductase activity"/>
    <property type="evidence" value="ECO:0007669"/>
    <property type="project" value="InterPro"/>
</dbReference>
<keyword evidence="3" id="KW-1185">Reference proteome</keyword>
<dbReference type="EMBL" id="FWXK01000001">
    <property type="protein sequence ID" value="SMC30323.1"/>
    <property type="molecule type" value="Genomic_DNA"/>
</dbReference>
<evidence type="ECO:0000313" key="3">
    <source>
        <dbReference type="Proteomes" id="UP000243884"/>
    </source>
</evidence>
<sequence length="199" mass="22526">MELKKALETRRTHYVLGKNTDLSKQEIVDAISNVVKHAPSAFNNQSTRVVILFGDQKEKFWQHIYDVQKDVLDDDAWEQMSATITGARDEALGTVLFFEDNATADQLPTNPERTHVYKHTANANVQYGTWLTMADLGLGASLQHFNLGYEQGFDKETRQMFDLPDSYEMVAQMPFGSIEAPAGDKDFAPLEERVFVFGE</sequence>
<evidence type="ECO:0000313" key="2">
    <source>
        <dbReference type="EMBL" id="SMC30323.1"/>
    </source>
</evidence>
<proteinExistence type="predicted"/>
<organism evidence="2 3">
    <name type="scientific">Aerococcus suis</name>
    <dbReference type="NCBI Taxonomy" id="371602"/>
    <lineage>
        <taxon>Bacteria</taxon>
        <taxon>Bacillati</taxon>
        <taxon>Bacillota</taxon>
        <taxon>Bacilli</taxon>
        <taxon>Lactobacillales</taxon>
        <taxon>Aerococcaceae</taxon>
        <taxon>Aerococcus</taxon>
    </lineage>
</organism>
<dbReference type="InterPro" id="IPR033877">
    <property type="entry name" value="Frm2/Hbn1"/>
</dbReference>
<dbReference type="Gene3D" id="3.40.109.10">
    <property type="entry name" value="NADH Oxidase"/>
    <property type="match status" value="1"/>
</dbReference>
<dbReference type="RefSeq" id="WP_084097754.1">
    <property type="nucleotide sequence ID" value="NZ_FWXK01000001.1"/>
</dbReference>